<protein>
    <submittedName>
        <fullName evidence="2">Uncharacterized protein</fullName>
    </submittedName>
</protein>
<evidence type="ECO:0000256" key="1">
    <source>
        <dbReference type="SAM" id="MobiDB-lite"/>
    </source>
</evidence>
<proteinExistence type="predicted"/>
<sequence length="138" mass="15496">MRGLHGSRFFAGRQPSHASHCYRSTLKTTLTAPKQIGVVPKQSCSKAVRVMIENFKNGATNIEVPRRRVTLDSQLMSYWEREARRLDVMAANARWGWMARTYARKAERARAQGARSAAREAERRAGAVPGPQEGEPQT</sequence>
<feature type="region of interest" description="Disordered" evidence="1">
    <location>
        <begin position="106"/>
        <end position="138"/>
    </location>
</feature>
<name>A0A679J6P1_9HYPH</name>
<gene>
    <name evidence="2" type="ORF">MBUL_03098</name>
</gene>
<accession>A0A679J6P1</accession>
<evidence type="ECO:0000313" key="2">
    <source>
        <dbReference type="EMBL" id="CAA2105247.1"/>
    </source>
</evidence>
<dbReference type="EMBL" id="LR743504">
    <property type="protein sequence ID" value="CAA2105247.1"/>
    <property type="molecule type" value="Genomic_DNA"/>
</dbReference>
<reference evidence="2" key="1">
    <citation type="submission" date="2019-12" db="EMBL/GenBank/DDBJ databases">
        <authorList>
            <person name="Cremers G."/>
        </authorList>
    </citation>
    <scope>NUCLEOTIDE SEQUENCE</scope>
    <source>
        <strain evidence="2">Mbul1</strain>
    </source>
</reference>
<dbReference type="AlphaFoldDB" id="A0A679J6P1"/>
<organism evidence="2">
    <name type="scientific">Methylobacterium bullatum</name>
    <dbReference type="NCBI Taxonomy" id="570505"/>
    <lineage>
        <taxon>Bacteria</taxon>
        <taxon>Pseudomonadati</taxon>
        <taxon>Pseudomonadota</taxon>
        <taxon>Alphaproteobacteria</taxon>
        <taxon>Hyphomicrobiales</taxon>
        <taxon>Methylobacteriaceae</taxon>
        <taxon>Methylobacterium</taxon>
    </lineage>
</organism>